<evidence type="ECO:0000256" key="1">
    <source>
        <dbReference type="SAM" id="SignalP"/>
    </source>
</evidence>
<comment type="caution">
    <text evidence="2">The sequence shown here is derived from an EMBL/GenBank/DDBJ whole genome shotgun (WGS) entry which is preliminary data.</text>
</comment>
<proteinExistence type="predicted"/>
<sequence>MKMSKYAYIAIFIAMVIFSCGKDTADDNAKVFTIEDSDFKDWNSFLQIKEEVRLQGNDSSCIITYCDKCIVDSGYMYFWDHKAKVIYRFSADGKFVCKIGERGRALSEYIEIKDMQVDKQASVLKVLDDRGILNYRLQDGKFIGRTNFFSSIPAEYDRFAIIGKDSFLCFTDIRNKFSIVLDTPAGQEGLRESKRFHFVTNCFYTYDGRCRVVSDYGEFYIDEYADGKLMTLYKFDLGNKQLPGNVLPQTLEEFNVVDNDPTYFKCITDVYETSSWLYALFVGPEQTYYHAFINKNSGKYVFGKNLDVVIIGADETYFYALVYPGYISPESDIWNIVKSKPNEDNEDPIFIRFSINENKV</sequence>
<keyword evidence="1" id="KW-0732">Signal</keyword>
<organism evidence="2 3">
    <name type="scientific">Paraprevotella xylaniphila YIT 11841</name>
    <dbReference type="NCBI Taxonomy" id="762982"/>
    <lineage>
        <taxon>Bacteria</taxon>
        <taxon>Pseudomonadati</taxon>
        <taxon>Bacteroidota</taxon>
        <taxon>Bacteroidia</taxon>
        <taxon>Bacteroidales</taxon>
        <taxon>Prevotellaceae</taxon>
        <taxon>Paraprevotella</taxon>
    </lineage>
</organism>
<dbReference type="STRING" id="762982.HMPREF9442_02212"/>
<feature type="signal peptide" evidence="1">
    <location>
        <begin position="1"/>
        <end position="25"/>
    </location>
</feature>
<gene>
    <name evidence="2" type="ORF">HMPREF9442_02212</name>
</gene>
<dbReference type="Proteomes" id="UP000005546">
    <property type="component" value="Unassembled WGS sequence"/>
</dbReference>
<evidence type="ECO:0000313" key="2">
    <source>
        <dbReference type="EMBL" id="EGG52767.1"/>
    </source>
</evidence>
<keyword evidence="3" id="KW-1185">Reference proteome</keyword>
<dbReference type="AlphaFoldDB" id="F3QVI6"/>
<dbReference type="eggNOG" id="ENOG5033N8E">
    <property type="taxonomic scope" value="Bacteria"/>
</dbReference>
<dbReference type="RefSeq" id="WP_008628029.1">
    <property type="nucleotide sequence ID" value="NZ_GL883865.1"/>
</dbReference>
<evidence type="ECO:0000313" key="3">
    <source>
        <dbReference type="Proteomes" id="UP000005546"/>
    </source>
</evidence>
<protein>
    <submittedName>
        <fullName evidence="2">Conserved domain protein</fullName>
    </submittedName>
</protein>
<dbReference type="Pfam" id="PF17170">
    <property type="entry name" value="DUF5128"/>
    <property type="match status" value="1"/>
</dbReference>
<dbReference type="PROSITE" id="PS51257">
    <property type="entry name" value="PROKAR_LIPOPROTEIN"/>
    <property type="match status" value="1"/>
</dbReference>
<dbReference type="SUPFAM" id="SSF63829">
    <property type="entry name" value="Calcium-dependent phosphotriesterase"/>
    <property type="match status" value="1"/>
</dbReference>
<dbReference type="OrthoDB" id="1110188at2"/>
<reference evidence="2 3" key="1">
    <citation type="submission" date="2011-02" db="EMBL/GenBank/DDBJ databases">
        <authorList>
            <person name="Weinstock G."/>
            <person name="Sodergren E."/>
            <person name="Clifton S."/>
            <person name="Fulton L."/>
            <person name="Fulton B."/>
            <person name="Courtney L."/>
            <person name="Fronick C."/>
            <person name="Harrison M."/>
            <person name="Strong C."/>
            <person name="Farmer C."/>
            <person name="Delahaunty K."/>
            <person name="Markovic C."/>
            <person name="Hall O."/>
            <person name="Minx P."/>
            <person name="Tomlinson C."/>
            <person name="Mitreva M."/>
            <person name="Hou S."/>
            <person name="Chen J."/>
            <person name="Wollam A."/>
            <person name="Pepin K.H."/>
            <person name="Johnson M."/>
            <person name="Bhonagiri V."/>
            <person name="Zhang X."/>
            <person name="Suruliraj S."/>
            <person name="Warren W."/>
            <person name="Chinwalla A."/>
            <person name="Mardis E.R."/>
            <person name="Wilson R.K."/>
        </authorList>
    </citation>
    <scope>NUCLEOTIDE SEQUENCE [LARGE SCALE GENOMIC DNA]</scope>
    <source>
        <strain evidence="2 3">YIT 11841</strain>
    </source>
</reference>
<name>F3QVI6_9BACT</name>
<accession>F3QVI6</accession>
<dbReference type="HOGENOM" id="CLU_769136_0_0_10"/>
<dbReference type="EMBL" id="AFBR01000065">
    <property type="protein sequence ID" value="EGG52767.1"/>
    <property type="molecule type" value="Genomic_DNA"/>
</dbReference>
<feature type="chain" id="PRO_5003300957" evidence="1">
    <location>
        <begin position="26"/>
        <end position="360"/>
    </location>
</feature>